<dbReference type="GO" id="GO:0006556">
    <property type="term" value="P:S-adenosylmethionine biosynthetic process"/>
    <property type="evidence" value="ECO:0007669"/>
    <property type="project" value="UniProtKB-UniPathway"/>
</dbReference>
<keyword evidence="10" id="KW-0067">ATP-binding</keyword>
<keyword evidence="11" id="KW-0460">Magnesium</keyword>
<dbReference type="AlphaFoldDB" id="X1G3C1"/>
<dbReference type="EC" id="2.5.1.6" evidence="5"/>
<dbReference type="PANTHER" id="PTHR11964">
    <property type="entry name" value="S-ADENOSYLMETHIONINE SYNTHETASE"/>
    <property type="match status" value="1"/>
</dbReference>
<keyword evidence="9" id="KW-0547">Nucleotide-binding</keyword>
<dbReference type="EMBL" id="BARU01005154">
    <property type="protein sequence ID" value="GAH27498.1"/>
    <property type="molecule type" value="Genomic_DNA"/>
</dbReference>
<name>X1G3C1_9ZZZZ</name>
<evidence type="ECO:0000256" key="10">
    <source>
        <dbReference type="ARBA" id="ARBA00022840"/>
    </source>
</evidence>
<dbReference type="Gene3D" id="3.30.300.10">
    <property type="match status" value="2"/>
</dbReference>
<reference evidence="17" key="1">
    <citation type="journal article" date="2014" name="Front. Microbiol.">
        <title>High frequency of phylogenetically diverse reductive dehalogenase-homologous genes in deep subseafloor sedimentary metagenomes.</title>
        <authorList>
            <person name="Kawai M."/>
            <person name="Futagami T."/>
            <person name="Toyoda A."/>
            <person name="Takaki Y."/>
            <person name="Nishi S."/>
            <person name="Hori S."/>
            <person name="Arai W."/>
            <person name="Tsubouchi T."/>
            <person name="Morono Y."/>
            <person name="Uchiyama I."/>
            <person name="Ito T."/>
            <person name="Fujiyama A."/>
            <person name="Inagaki F."/>
            <person name="Takami H."/>
        </authorList>
    </citation>
    <scope>NUCLEOTIDE SEQUENCE</scope>
    <source>
        <strain evidence="17">Expedition CK06-06</strain>
    </source>
</reference>
<evidence type="ECO:0000256" key="4">
    <source>
        <dbReference type="ARBA" id="ARBA00009685"/>
    </source>
</evidence>
<dbReference type="Pfam" id="PF02772">
    <property type="entry name" value="S-AdoMet_synt_M"/>
    <property type="match status" value="1"/>
</dbReference>
<dbReference type="CDD" id="cd18079">
    <property type="entry name" value="S-AdoMet_synt"/>
    <property type="match status" value="1"/>
</dbReference>
<dbReference type="GO" id="GO:0006730">
    <property type="term" value="P:one-carbon metabolic process"/>
    <property type="evidence" value="ECO:0007669"/>
    <property type="project" value="UniProtKB-KW"/>
</dbReference>
<dbReference type="NCBIfam" id="TIGR01034">
    <property type="entry name" value="metK"/>
    <property type="match status" value="1"/>
</dbReference>
<organism evidence="17">
    <name type="scientific">marine sediment metagenome</name>
    <dbReference type="NCBI Taxonomy" id="412755"/>
    <lineage>
        <taxon>unclassified sequences</taxon>
        <taxon>metagenomes</taxon>
        <taxon>ecological metagenomes</taxon>
    </lineage>
</organism>
<evidence type="ECO:0000259" key="16">
    <source>
        <dbReference type="Pfam" id="PF02773"/>
    </source>
</evidence>
<comment type="cofactor">
    <cofactor evidence="2">
        <name>K(+)</name>
        <dbReference type="ChEBI" id="CHEBI:29103"/>
    </cofactor>
</comment>
<evidence type="ECO:0000256" key="7">
    <source>
        <dbReference type="ARBA" id="ARBA00022679"/>
    </source>
</evidence>
<evidence type="ECO:0000256" key="1">
    <source>
        <dbReference type="ARBA" id="ARBA00001946"/>
    </source>
</evidence>
<feature type="non-terminal residue" evidence="17">
    <location>
        <position position="1"/>
    </location>
</feature>
<feature type="region of interest" description="Disordered" evidence="13">
    <location>
        <begin position="305"/>
        <end position="324"/>
    </location>
</feature>
<proteinExistence type="inferred from homology"/>
<evidence type="ECO:0000256" key="11">
    <source>
        <dbReference type="ARBA" id="ARBA00022842"/>
    </source>
</evidence>
<dbReference type="InterPro" id="IPR002133">
    <property type="entry name" value="S-AdoMet_synthetase"/>
</dbReference>
<keyword evidence="7" id="KW-0808">Transferase</keyword>
<dbReference type="InterPro" id="IPR022630">
    <property type="entry name" value="S-AdoMet_synt_C"/>
</dbReference>
<protein>
    <recommendedName>
        <fullName evidence="5">methionine adenosyltransferase</fullName>
        <ecNumber evidence="5">2.5.1.6</ecNumber>
    </recommendedName>
</protein>
<dbReference type="GO" id="GO:0005524">
    <property type="term" value="F:ATP binding"/>
    <property type="evidence" value="ECO:0007669"/>
    <property type="project" value="UniProtKB-KW"/>
</dbReference>
<comment type="cofactor">
    <cofactor evidence="1">
        <name>Mg(2+)</name>
        <dbReference type="ChEBI" id="CHEBI:18420"/>
    </cofactor>
</comment>
<evidence type="ECO:0000256" key="13">
    <source>
        <dbReference type="SAM" id="MobiDB-lite"/>
    </source>
</evidence>
<feature type="domain" description="S-adenosylmethionine synthetase N-terminal" evidence="14">
    <location>
        <begin position="14"/>
        <end position="112"/>
    </location>
</feature>
<evidence type="ECO:0000256" key="2">
    <source>
        <dbReference type="ARBA" id="ARBA00001958"/>
    </source>
</evidence>
<dbReference type="PROSITE" id="PS00376">
    <property type="entry name" value="ADOMET_SYNTHASE_1"/>
    <property type="match status" value="1"/>
</dbReference>
<dbReference type="FunFam" id="3.30.300.10:FF:000003">
    <property type="entry name" value="S-adenosylmethionine synthase"/>
    <property type="match status" value="1"/>
</dbReference>
<evidence type="ECO:0000259" key="15">
    <source>
        <dbReference type="Pfam" id="PF02772"/>
    </source>
</evidence>
<keyword evidence="8" id="KW-0479">Metal-binding</keyword>
<gene>
    <name evidence="17" type="ORF">S03H2_09956</name>
</gene>
<dbReference type="InterPro" id="IPR022636">
    <property type="entry name" value="S-AdoMet_synthetase_sfam"/>
</dbReference>
<dbReference type="GO" id="GO:0004478">
    <property type="term" value="F:methionine adenosyltransferase activity"/>
    <property type="evidence" value="ECO:0007669"/>
    <property type="project" value="UniProtKB-EC"/>
</dbReference>
<comment type="caution">
    <text evidence="17">The sequence shown here is derived from an EMBL/GenBank/DDBJ whole genome shotgun (WGS) entry which is preliminary data.</text>
</comment>
<evidence type="ECO:0000256" key="9">
    <source>
        <dbReference type="ARBA" id="ARBA00022741"/>
    </source>
</evidence>
<dbReference type="GO" id="GO:0046872">
    <property type="term" value="F:metal ion binding"/>
    <property type="evidence" value="ECO:0007669"/>
    <property type="project" value="UniProtKB-KW"/>
</dbReference>
<dbReference type="UniPathway" id="UPA00315">
    <property type="reaction ID" value="UER00080"/>
</dbReference>
<evidence type="ECO:0000256" key="6">
    <source>
        <dbReference type="ARBA" id="ARBA00022563"/>
    </source>
</evidence>
<evidence type="ECO:0000256" key="3">
    <source>
        <dbReference type="ARBA" id="ARBA00005224"/>
    </source>
</evidence>
<evidence type="ECO:0000313" key="17">
    <source>
        <dbReference type="EMBL" id="GAH27498.1"/>
    </source>
</evidence>
<comment type="similarity">
    <text evidence="4">Belongs to the AdoMet synthase family.</text>
</comment>
<feature type="domain" description="S-adenosylmethionine synthetase C-terminal" evidence="16">
    <location>
        <begin position="240"/>
        <end position="262"/>
    </location>
</feature>
<evidence type="ECO:0000256" key="5">
    <source>
        <dbReference type="ARBA" id="ARBA00012828"/>
    </source>
</evidence>
<dbReference type="InterPro" id="IPR022628">
    <property type="entry name" value="S-AdoMet_synt_N"/>
</dbReference>
<keyword evidence="6" id="KW-0554">One-carbon metabolism</keyword>
<evidence type="ECO:0000256" key="8">
    <source>
        <dbReference type="ARBA" id="ARBA00022723"/>
    </source>
</evidence>
<dbReference type="Pfam" id="PF00438">
    <property type="entry name" value="S-AdoMet_synt_N"/>
    <property type="match status" value="1"/>
</dbReference>
<evidence type="ECO:0000256" key="12">
    <source>
        <dbReference type="ARBA" id="ARBA00022958"/>
    </source>
</evidence>
<feature type="domain" description="S-adenosylmethionine synthetase central" evidence="15">
    <location>
        <begin position="122"/>
        <end position="237"/>
    </location>
</feature>
<keyword evidence="12" id="KW-0630">Potassium</keyword>
<comment type="pathway">
    <text evidence="3">Amino-acid biosynthesis; S-adenosyl-L-methionine biosynthesis; S-adenosyl-L-methionine from L-methionine: step 1/1.</text>
</comment>
<dbReference type="Pfam" id="PF02773">
    <property type="entry name" value="S-AdoMet_synt_C"/>
    <property type="match status" value="1"/>
</dbReference>
<dbReference type="SUPFAM" id="SSF55973">
    <property type="entry name" value="S-adenosylmethionine synthetase"/>
    <property type="match status" value="3"/>
</dbReference>
<dbReference type="InterPro" id="IPR022631">
    <property type="entry name" value="ADOMET_SYNTHASE_CS"/>
</dbReference>
<sequence length="324" mass="35053">EKEIIQGGIMPGHKYLFTSESITEGHPDKIADQISDAVLDAVLAKDPNGRVACETMVTTGLAFVAGEITTSSYIDIPRIVRATIKEIGYTKAIYGFDYLTCGVITAIQEQSPDIALGVDIGGAGDQGMMFGYATDETPELMPLPIILAHKLARRLAEVRKKGMLDYLRPDGKSQVTVEYHNGWPKRVETVVIAAQHGPSVKTEDLRKDIKKLVINKVIGRDLIDKDTKFFINATGRFERGGPQGDTGLTGRKIIIDTYGGVGFSSNLIIFPLSSISTIPYFLTASTLPTSYNPIEGEGSIDFANLTNSSRPKSKRLSPAGVSSV</sequence>
<dbReference type="InterPro" id="IPR022629">
    <property type="entry name" value="S-AdoMet_synt_central"/>
</dbReference>
<accession>X1G3C1</accession>
<evidence type="ECO:0000259" key="14">
    <source>
        <dbReference type="Pfam" id="PF00438"/>
    </source>
</evidence>